<organism evidence="8 9">
    <name type="scientific">Nakamurella alba</name>
    <dbReference type="NCBI Taxonomy" id="2665158"/>
    <lineage>
        <taxon>Bacteria</taxon>
        <taxon>Bacillati</taxon>
        <taxon>Actinomycetota</taxon>
        <taxon>Actinomycetes</taxon>
        <taxon>Nakamurellales</taxon>
        <taxon>Nakamurellaceae</taxon>
        <taxon>Nakamurella</taxon>
    </lineage>
</organism>
<feature type="transmembrane region" description="Helical" evidence="6">
    <location>
        <begin position="343"/>
        <end position="360"/>
    </location>
</feature>
<evidence type="ECO:0000256" key="5">
    <source>
        <dbReference type="ARBA" id="ARBA00023136"/>
    </source>
</evidence>
<feature type="transmembrane region" description="Helical" evidence="6">
    <location>
        <begin position="182"/>
        <end position="199"/>
    </location>
</feature>
<dbReference type="InterPro" id="IPR011701">
    <property type="entry name" value="MFS"/>
</dbReference>
<feature type="transmembrane region" description="Helical" evidence="6">
    <location>
        <begin position="56"/>
        <end position="79"/>
    </location>
</feature>
<dbReference type="CDD" id="cd06173">
    <property type="entry name" value="MFS_MefA_like"/>
    <property type="match status" value="1"/>
</dbReference>
<comment type="caution">
    <text evidence="8">The sequence shown here is derived from an EMBL/GenBank/DDBJ whole genome shotgun (WGS) entry which is preliminary data.</text>
</comment>
<dbReference type="InterPro" id="IPR020846">
    <property type="entry name" value="MFS_dom"/>
</dbReference>
<protein>
    <submittedName>
        <fullName evidence="8">MFS transporter</fullName>
    </submittedName>
</protein>
<dbReference type="Proteomes" id="UP000460221">
    <property type="component" value="Unassembled WGS sequence"/>
</dbReference>
<feature type="transmembrane region" description="Helical" evidence="6">
    <location>
        <begin position="111"/>
        <end position="133"/>
    </location>
</feature>
<keyword evidence="3 6" id="KW-0812">Transmembrane</keyword>
<dbReference type="PROSITE" id="PS50850">
    <property type="entry name" value="MFS"/>
    <property type="match status" value="1"/>
</dbReference>
<feature type="transmembrane region" description="Helical" evidence="6">
    <location>
        <begin position="404"/>
        <end position="427"/>
    </location>
</feature>
<dbReference type="Pfam" id="PF07690">
    <property type="entry name" value="MFS_1"/>
    <property type="match status" value="1"/>
</dbReference>
<reference evidence="8 9" key="1">
    <citation type="submission" date="2019-11" db="EMBL/GenBank/DDBJ databases">
        <authorList>
            <person name="Jiang L.-Q."/>
        </authorList>
    </citation>
    <scope>NUCLEOTIDE SEQUENCE [LARGE SCALE GENOMIC DNA]</scope>
    <source>
        <strain evidence="8 9">YIM 132087</strain>
    </source>
</reference>
<dbReference type="AlphaFoldDB" id="A0A7K1FH83"/>
<name>A0A7K1FH83_9ACTN</name>
<feature type="transmembrane region" description="Helical" evidence="6">
    <location>
        <begin position="366"/>
        <end position="384"/>
    </location>
</feature>
<feature type="transmembrane region" description="Helical" evidence="6">
    <location>
        <begin position="275"/>
        <end position="293"/>
    </location>
</feature>
<feature type="domain" description="Major facilitator superfamily (MFS) profile" evidence="7">
    <location>
        <begin position="276"/>
        <end position="463"/>
    </location>
</feature>
<dbReference type="Gene3D" id="1.20.1250.20">
    <property type="entry name" value="MFS general substrate transporter like domains"/>
    <property type="match status" value="1"/>
</dbReference>
<comment type="subcellular location">
    <subcellularLocation>
        <location evidence="1">Cell membrane</location>
        <topology evidence="1">Multi-pass membrane protein</topology>
    </subcellularLocation>
</comment>
<dbReference type="SUPFAM" id="SSF103473">
    <property type="entry name" value="MFS general substrate transporter"/>
    <property type="match status" value="1"/>
</dbReference>
<keyword evidence="2" id="KW-1003">Cell membrane</keyword>
<keyword evidence="9" id="KW-1185">Reference proteome</keyword>
<sequence>MTVRLTGPGGATAPPAALPGDFLRLLLAWFSSLTGDGLRMVALPLLAAWVSPTPGAVAAVAAFTSLPWLLVAVPAGALVDRMSAVVAIRVAHVVRALCTLGLVVAVETGWYGIPVLCAFGFVLTAAETFADGAAQTMIVRIVPQAQLEKANTRFAVVETVALDLVGPLVAGVTFVVAGWIPFALSAAAFAVAAVVVGRIRAGRTTAEDRVLSSLQRAAALPTAVPTAPPTDPPTNLPTDLPVGLPTGPRHRRAAPVRGPLTGEIREGLRRLFADPVLRTLVITVAVLAAAVAAQDGVLVLYATEDLGLSPELYPTLLVAMSVGILVTAPFVGRWADRFGQGPLMVTAIVATGSGIVLMGLLPHPVTGWACYLLIGASGVTWNVLSATRRQRRTPVEMAARVSSAFRVVAFGAAPVGNVLGGVIGHLWGVQAVFLVAGGAMLVTAACAGRSFFRPLPPSDSVHG</sequence>
<evidence type="ECO:0000259" key="7">
    <source>
        <dbReference type="PROSITE" id="PS50850"/>
    </source>
</evidence>
<feature type="transmembrane region" description="Helical" evidence="6">
    <location>
        <begin position="433"/>
        <end position="452"/>
    </location>
</feature>
<evidence type="ECO:0000313" key="9">
    <source>
        <dbReference type="Proteomes" id="UP000460221"/>
    </source>
</evidence>
<dbReference type="InterPro" id="IPR036259">
    <property type="entry name" value="MFS_trans_sf"/>
</dbReference>
<accession>A0A7K1FH83</accession>
<dbReference type="GO" id="GO:0022857">
    <property type="term" value="F:transmembrane transporter activity"/>
    <property type="evidence" value="ECO:0007669"/>
    <property type="project" value="InterPro"/>
</dbReference>
<evidence type="ECO:0000256" key="1">
    <source>
        <dbReference type="ARBA" id="ARBA00004651"/>
    </source>
</evidence>
<dbReference type="EMBL" id="WLYK01000001">
    <property type="protein sequence ID" value="MTD13475.1"/>
    <property type="molecule type" value="Genomic_DNA"/>
</dbReference>
<evidence type="ECO:0000256" key="4">
    <source>
        <dbReference type="ARBA" id="ARBA00022989"/>
    </source>
</evidence>
<keyword evidence="4 6" id="KW-1133">Transmembrane helix</keyword>
<dbReference type="PANTHER" id="PTHR23513:SF6">
    <property type="entry name" value="MAJOR FACILITATOR SUPERFAMILY ASSOCIATED DOMAIN-CONTAINING PROTEIN"/>
    <property type="match status" value="1"/>
</dbReference>
<evidence type="ECO:0000256" key="3">
    <source>
        <dbReference type="ARBA" id="ARBA00022692"/>
    </source>
</evidence>
<feature type="transmembrane region" description="Helical" evidence="6">
    <location>
        <begin position="313"/>
        <end position="331"/>
    </location>
</feature>
<evidence type="ECO:0000256" key="2">
    <source>
        <dbReference type="ARBA" id="ARBA00022475"/>
    </source>
</evidence>
<dbReference type="GO" id="GO:0005886">
    <property type="term" value="C:plasma membrane"/>
    <property type="evidence" value="ECO:0007669"/>
    <property type="project" value="UniProtKB-SubCell"/>
</dbReference>
<evidence type="ECO:0000313" key="8">
    <source>
        <dbReference type="EMBL" id="MTD13475.1"/>
    </source>
</evidence>
<dbReference type="PANTHER" id="PTHR23513">
    <property type="entry name" value="INTEGRAL MEMBRANE EFFLUX PROTEIN-RELATED"/>
    <property type="match status" value="1"/>
</dbReference>
<proteinExistence type="predicted"/>
<evidence type="ECO:0000256" key="6">
    <source>
        <dbReference type="SAM" id="Phobius"/>
    </source>
</evidence>
<gene>
    <name evidence="8" type="ORF">GIS00_05890</name>
</gene>
<keyword evidence="5 6" id="KW-0472">Membrane</keyword>